<proteinExistence type="inferred from homology"/>
<protein>
    <submittedName>
        <fullName evidence="2">Periplasmic divalent cation tolerance protein</fullName>
    </submittedName>
</protein>
<dbReference type="Gene3D" id="3.30.70.120">
    <property type="match status" value="1"/>
</dbReference>
<dbReference type="InterPro" id="IPR011322">
    <property type="entry name" value="N-reg_PII-like_a/b"/>
</dbReference>
<dbReference type="GO" id="GO:0005507">
    <property type="term" value="F:copper ion binding"/>
    <property type="evidence" value="ECO:0007669"/>
    <property type="project" value="TreeGrafter"/>
</dbReference>
<gene>
    <name evidence="2" type="ORF">GGD90_000393</name>
</gene>
<dbReference type="RefSeq" id="WP_153114963.1">
    <property type="nucleotide sequence ID" value="NZ_JACIGE010000001.1"/>
</dbReference>
<name>A0A840FWB1_RHOTE</name>
<dbReference type="GO" id="GO:0010038">
    <property type="term" value="P:response to metal ion"/>
    <property type="evidence" value="ECO:0007669"/>
    <property type="project" value="InterPro"/>
</dbReference>
<evidence type="ECO:0000313" key="2">
    <source>
        <dbReference type="EMBL" id="MBB4246044.1"/>
    </source>
</evidence>
<dbReference type="Proteomes" id="UP000587070">
    <property type="component" value="Unassembled WGS sequence"/>
</dbReference>
<accession>A0A840FWB1</accession>
<evidence type="ECO:0000256" key="1">
    <source>
        <dbReference type="ARBA" id="ARBA00010169"/>
    </source>
</evidence>
<comment type="caution">
    <text evidence="2">The sequence shown here is derived from an EMBL/GenBank/DDBJ whole genome shotgun (WGS) entry which is preliminary data.</text>
</comment>
<sequence length="120" mass="12589">MNTPPACLLVLTTLPDRASAEALAAHLLEARLAACVSIQAPCRSLYRWQGAVEQADEVPLLIKTAADRYAALAAAIGERHPYALPELIALPITAGNAAYLEWIGAETRPLAAGDAARAST</sequence>
<dbReference type="Pfam" id="PF03091">
    <property type="entry name" value="CutA1"/>
    <property type="match status" value="1"/>
</dbReference>
<comment type="similarity">
    <text evidence="1">Belongs to the CutA family.</text>
</comment>
<organism evidence="2 3">
    <name type="scientific">Rhodocyclus tenuis</name>
    <name type="common">Rhodospirillum tenue</name>
    <dbReference type="NCBI Taxonomy" id="1066"/>
    <lineage>
        <taxon>Bacteria</taxon>
        <taxon>Pseudomonadati</taxon>
        <taxon>Pseudomonadota</taxon>
        <taxon>Betaproteobacteria</taxon>
        <taxon>Rhodocyclales</taxon>
        <taxon>Rhodocyclaceae</taxon>
        <taxon>Rhodocyclus</taxon>
    </lineage>
</organism>
<dbReference type="PANTHER" id="PTHR23419">
    <property type="entry name" value="DIVALENT CATION TOLERANCE CUTA-RELATED"/>
    <property type="match status" value="1"/>
</dbReference>
<dbReference type="PANTHER" id="PTHR23419:SF8">
    <property type="entry name" value="FI09726P"/>
    <property type="match status" value="1"/>
</dbReference>
<dbReference type="InterPro" id="IPR004323">
    <property type="entry name" value="Ion_tolerance_CutA"/>
</dbReference>
<reference evidence="2 3" key="1">
    <citation type="submission" date="2020-08" db="EMBL/GenBank/DDBJ databases">
        <title>Genome sequencing of Purple Non-Sulfur Bacteria from various extreme environments.</title>
        <authorList>
            <person name="Mayer M."/>
        </authorList>
    </citation>
    <scope>NUCLEOTIDE SEQUENCE [LARGE SCALE GENOMIC DNA]</scope>
    <source>
        <strain evidence="2 3">2761</strain>
    </source>
</reference>
<dbReference type="EMBL" id="JACIGE010000001">
    <property type="protein sequence ID" value="MBB4246044.1"/>
    <property type="molecule type" value="Genomic_DNA"/>
</dbReference>
<dbReference type="SUPFAM" id="SSF54913">
    <property type="entry name" value="GlnB-like"/>
    <property type="match status" value="1"/>
</dbReference>
<dbReference type="OrthoDB" id="37622at2"/>
<evidence type="ECO:0000313" key="3">
    <source>
        <dbReference type="Proteomes" id="UP000587070"/>
    </source>
</evidence>
<dbReference type="InterPro" id="IPR015867">
    <property type="entry name" value="N-reg_PII/ATP_PRibTrfase_C"/>
</dbReference>
<dbReference type="AlphaFoldDB" id="A0A840FWB1"/>
<keyword evidence="3" id="KW-1185">Reference proteome</keyword>